<protein>
    <submittedName>
        <fullName evidence="1">VWA domain-containing protein</fullName>
    </submittedName>
</protein>
<reference evidence="1" key="1">
    <citation type="submission" date="2022-10" db="EMBL/GenBank/DDBJ databases">
        <title>The complete genomes of actinobacterial strains from the NBC collection.</title>
        <authorList>
            <person name="Joergensen T.S."/>
            <person name="Alvarez Arevalo M."/>
            <person name="Sterndorff E.B."/>
            <person name="Faurdal D."/>
            <person name="Vuksanovic O."/>
            <person name="Mourched A.-S."/>
            <person name="Charusanti P."/>
            <person name="Shaw S."/>
            <person name="Blin K."/>
            <person name="Weber T."/>
        </authorList>
    </citation>
    <scope>NUCLEOTIDE SEQUENCE</scope>
    <source>
        <strain evidence="1">NBC_01482</strain>
    </source>
</reference>
<sequence length="244" mass="26983">MREDTRFKLTQAGVSASRVFPFYVVCDVSRSMWDPGWTNQKITPLETVEQALPDMLNVLEEDPTTYDTAHLSVVAFGDSAVAVLPLTPLRVDPSIPALPRQGATDYADVFRYLDRQLRGDHKRFASARLDTYTPVIFFLTDGNPQVRGKFQPDEVWVPVRAGLEAPGHPFRPVVVALGIGDVREDTVRQLRSRNPVGVACVAEGSVAPGDLLRAIINSIKFSISSSVGQGRFLFRTPLGMRELD</sequence>
<dbReference type="RefSeq" id="WP_327099262.1">
    <property type="nucleotide sequence ID" value="NZ_CP109149.1"/>
</dbReference>
<dbReference type="Gene3D" id="3.40.50.410">
    <property type="entry name" value="von Willebrand factor, type A domain"/>
    <property type="match status" value="1"/>
</dbReference>
<evidence type="ECO:0000313" key="1">
    <source>
        <dbReference type="EMBL" id="WUV46001.1"/>
    </source>
</evidence>
<organism evidence="1 2">
    <name type="scientific">Nocardia vinacea</name>
    <dbReference type="NCBI Taxonomy" id="96468"/>
    <lineage>
        <taxon>Bacteria</taxon>
        <taxon>Bacillati</taxon>
        <taxon>Actinomycetota</taxon>
        <taxon>Actinomycetes</taxon>
        <taxon>Mycobacteriales</taxon>
        <taxon>Nocardiaceae</taxon>
        <taxon>Nocardia</taxon>
    </lineage>
</organism>
<keyword evidence="2" id="KW-1185">Reference proteome</keyword>
<accession>A0ABZ1YUZ3</accession>
<gene>
    <name evidence="1" type="ORF">OG563_44190</name>
</gene>
<dbReference type="EMBL" id="CP109441">
    <property type="protein sequence ID" value="WUV46001.1"/>
    <property type="molecule type" value="Genomic_DNA"/>
</dbReference>
<evidence type="ECO:0000313" key="2">
    <source>
        <dbReference type="Proteomes" id="UP001432062"/>
    </source>
</evidence>
<dbReference type="Proteomes" id="UP001432062">
    <property type="component" value="Chromosome"/>
</dbReference>
<dbReference type="SUPFAM" id="SSF53300">
    <property type="entry name" value="vWA-like"/>
    <property type="match status" value="1"/>
</dbReference>
<proteinExistence type="predicted"/>
<dbReference type="InterPro" id="IPR036465">
    <property type="entry name" value="vWFA_dom_sf"/>
</dbReference>
<name>A0ABZ1YUZ3_9NOCA</name>